<gene>
    <name evidence="1" type="ORF">NTEN_LOCUS24218</name>
</gene>
<sequence>MIRVFRMFMIFRLSRPNPASLLTAGNSSSSTAVRVGNSDKNVSCHFHRSWPEVRLPNNYNSSIKEQNSMMLSSFLVTGVRVKEICPSCTPASSAFGRAGTWTVITEEDLTVESARI</sequence>
<dbReference type="AlphaFoldDB" id="A0A6H5HU64"/>
<reference evidence="1 2" key="1">
    <citation type="submission" date="2020-02" db="EMBL/GenBank/DDBJ databases">
        <authorList>
            <person name="Ferguson B K."/>
        </authorList>
    </citation>
    <scope>NUCLEOTIDE SEQUENCE [LARGE SCALE GENOMIC DNA]</scope>
</reference>
<protein>
    <submittedName>
        <fullName evidence="1">Uncharacterized protein</fullName>
    </submittedName>
</protein>
<organism evidence="1 2">
    <name type="scientific">Nesidiocoris tenuis</name>
    <dbReference type="NCBI Taxonomy" id="355587"/>
    <lineage>
        <taxon>Eukaryota</taxon>
        <taxon>Metazoa</taxon>
        <taxon>Ecdysozoa</taxon>
        <taxon>Arthropoda</taxon>
        <taxon>Hexapoda</taxon>
        <taxon>Insecta</taxon>
        <taxon>Pterygota</taxon>
        <taxon>Neoptera</taxon>
        <taxon>Paraneoptera</taxon>
        <taxon>Hemiptera</taxon>
        <taxon>Heteroptera</taxon>
        <taxon>Panheteroptera</taxon>
        <taxon>Cimicomorpha</taxon>
        <taxon>Miridae</taxon>
        <taxon>Dicyphina</taxon>
        <taxon>Nesidiocoris</taxon>
    </lineage>
</organism>
<accession>A0A6H5HU64</accession>
<dbReference type="Proteomes" id="UP000479000">
    <property type="component" value="Unassembled WGS sequence"/>
</dbReference>
<dbReference type="EMBL" id="CADCXU010035426">
    <property type="protein sequence ID" value="CAB0020646.1"/>
    <property type="molecule type" value="Genomic_DNA"/>
</dbReference>
<proteinExistence type="predicted"/>
<evidence type="ECO:0000313" key="2">
    <source>
        <dbReference type="Proteomes" id="UP000479000"/>
    </source>
</evidence>
<keyword evidence="2" id="KW-1185">Reference proteome</keyword>
<evidence type="ECO:0000313" key="1">
    <source>
        <dbReference type="EMBL" id="CAB0020646.1"/>
    </source>
</evidence>
<name>A0A6H5HU64_9HEMI</name>